<feature type="transmembrane region" description="Helical" evidence="9">
    <location>
        <begin position="193"/>
        <end position="215"/>
    </location>
</feature>
<evidence type="ECO:0000256" key="1">
    <source>
        <dbReference type="ARBA" id="ARBA00006108"/>
    </source>
</evidence>
<keyword evidence="2" id="KW-0813">Transport</keyword>
<evidence type="ECO:0000313" key="11">
    <source>
        <dbReference type="EMBL" id="EWM28789.1"/>
    </source>
</evidence>
<dbReference type="InterPro" id="IPR038407">
    <property type="entry name" value="v-SNARE_N_sf"/>
</dbReference>
<dbReference type="Pfam" id="PF12352">
    <property type="entry name" value="V-SNARE_C"/>
    <property type="match status" value="1"/>
</dbReference>
<evidence type="ECO:0000256" key="8">
    <source>
        <dbReference type="ARBA" id="ARBA00046280"/>
    </source>
</evidence>
<evidence type="ECO:0000256" key="5">
    <source>
        <dbReference type="ARBA" id="ARBA00022989"/>
    </source>
</evidence>
<dbReference type="Gene3D" id="1.20.5.110">
    <property type="match status" value="1"/>
</dbReference>
<evidence type="ECO:0000259" key="10">
    <source>
        <dbReference type="Pfam" id="PF05008"/>
    </source>
</evidence>
<dbReference type="GO" id="GO:0000149">
    <property type="term" value="F:SNARE binding"/>
    <property type="evidence" value="ECO:0007669"/>
    <property type="project" value="TreeGrafter"/>
</dbReference>
<dbReference type="GO" id="GO:0012507">
    <property type="term" value="C:ER to Golgi transport vesicle membrane"/>
    <property type="evidence" value="ECO:0007669"/>
    <property type="project" value="TreeGrafter"/>
</dbReference>
<keyword evidence="5 9" id="KW-1133">Transmembrane helix</keyword>
<dbReference type="SUPFAM" id="SSF47661">
    <property type="entry name" value="t-snare proteins"/>
    <property type="match status" value="1"/>
</dbReference>
<reference evidence="11 12" key="1">
    <citation type="journal article" date="2014" name="Mol. Plant">
        <title>Chromosome Scale Genome Assembly and Transcriptome Profiling of Nannochloropsis gaditana in Nitrogen Depletion.</title>
        <authorList>
            <person name="Corteggiani Carpinelli E."/>
            <person name="Telatin A."/>
            <person name="Vitulo N."/>
            <person name="Forcato C."/>
            <person name="D'Angelo M."/>
            <person name="Schiavon R."/>
            <person name="Vezzi A."/>
            <person name="Giacometti G.M."/>
            <person name="Morosinotto T."/>
            <person name="Valle G."/>
        </authorList>
    </citation>
    <scope>NUCLEOTIDE SEQUENCE [LARGE SCALE GENOMIC DNA]</scope>
    <source>
        <strain evidence="11 12">B-31</strain>
    </source>
</reference>
<proteinExistence type="inferred from homology"/>
<sequence>MQEEYYRLSRAINRGLNELTRGRLDGGGSISGGHDTMPPSRLLRLVAEIDLDLAEAEGQVKGLEIEVQDMPVKDKRMCREKVLQFRNDLKAMRRSFEAAKARAERHMLLQLSQVSGKRKNIAERLMSSTEQLHDARKVVDETEHIGEGIIYQMEAQREQLVRASEQVQETNWFTRSARQVMNNMHLRAVRHKACLILIIGFLLVLIGIVFNYGVLARYHKKNREQ</sequence>
<dbReference type="PIRSF" id="PIRSF028865">
    <property type="entry name" value="Membrin-2"/>
    <property type="match status" value="1"/>
</dbReference>
<evidence type="ECO:0000256" key="6">
    <source>
        <dbReference type="ARBA" id="ARBA00023054"/>
    </source>
</evidence>
<organism evidence="11 12">
    <name type="scientific">Nannochloropsis gaditana</name>
    <dbReference type="NCBI Taxonomy" id="72520"/>
    <lineage>
        <taxon>Eukaryota</taxon>
        <taxon>Sar</taxon>
        <taxon>Stramenopiles</taxon>
        <taxon>Ochrophyta</taxon>
        <taxon>Eustigmatophyceae</taxon>
        <taxon>Eustigmatales</taxon>
        <taxon>Monodopsidaceae</taxon>
        <taxon>Nannochloropsis</taxon>
    </lineage>
</organism>
<dbReference type="SUPFAM" id="SSF58038">
    <property type="entry name" value="SNARE fusion complex"/>
    <property type="match status" value="1"/>
</dbReference>
<evidence type="ECO:0000313" key="12">
    <source>
        <dbReference type="Proteomes" id="UP000019335"/>
    </source>
</evidence>
<accession>W7U7D0</accession>
<evidence type="ECO:0000256" key="2">
    <source>
        <dbReference type="ARBA" id="ARBA00022448"/>
    </source>
</evidence>
<evidence type="ECO:0000256" key="9">
    <source>
        <dbReference type="SAM" id="Phobius"/>
    </source>
</evidence>
<name>W7U7D0_9STRA</name>
<gene>
    <name evidence="11" type="primary">SNR17</name>
    <name evidence="11" type="ORF">Naga_100002g76</name>
</gene>
<protein>
    <submittedName>
        <fullName evidence="11">Qb-vti1-family</fullName>
    </submittedName>
</protein>
<keyword evidence="12" id="KW-1185">Reference proteome</keyword>
<dbReference type="OrthoDB" id="430637at2759"/>
<dbReference type="InterPro" id="IPR027027">
    <property type="entry name" value="GOSR2/Membrin/Bos1"/>
</dbReference>
<dbReference type="Proteomes" id="UP000019335">
    <property type="component" value="Chromosome 4"/>
</dbReference>
<evidence type="ECO:0000256" key="7">
    <source>
        <dbReference type="ARBA" id="ARBA00023136"/>
    </source>
</evidence>
<dbReference type="GO" id="GO:0006886">
    <property type="term" value="P:intracellular protein transport"/>
    <property type="evidence" value="ECO:0007669"/>
    <property type="project" value="InterPro"/>
</dbReference>
<keyword evidence="6" id="KW-0175">Coiled coil</keyword>
<dbReference type="GO" id="GO:0006906">
    <property type="term" value="P:vesicle fusion"/>
    <property type="evidence" value="ECO:0007669"/>
    <property type="project" value="TreeGrafter"/>
</dbReference>
<dbReference type="InterPro" id="IPR010989">
    <property type="entry name" value="SNARE"/>
</dbReference>
<dbReference type="GO" id="GO:0005794">
    <property type="term" value="C:Golgi apparatus"/>
    <property type="evidence" value="ECO:0007669"/>
    <property type="project" value="InterPro"/>
</dbReference>
<comment type="subcellular location">
    <subcellularLocation>
        <location evidence="8">Endomembrane system</location>
        <topology evidence="8">Single-pass type IV membrane protein</topology>
    </subcellularLocation>
</comment>
<dbReference type="PANTHER" id="PTHR21230:SF26">
    <property type="entry name" value="VESICLE TRANSPORT THROUGH INTERACTION WITH T-SNARES HOMOLOG 1A"/>
    <property type="match status" value="1"/>
</dbReference>
<dbReference type="EMBL" id="AZIL01000274">
    <property type="protein sequence ID" value="EWM28789.1"/>
    <property type="molecule type" value="Genomic_DNA"/>
</dbReference>
<dbReference type="Pfam" id="PF05008">
    <property type="entry name" value="V-SNARE"/>
    <property type="match status" value="1"/>
</dbReference>
<dbReference type="AlphaFoldDB" id="W7U7D0"/>
<evidence type="ECO:0000256" key="3">
    <source>
        <dbReference type="ARBA" id="ARBA00022692"/>
    </source>
</evidence>
<dbReference type="InterPro" id="IPR007705">
    <property type="entry name" value="Vesicle_trsprt_v-SNARE_N"/>
</dbReference>
<dbReference type="GO" id="GO:0005789">
    <property type="term" value="C:endoplasmic reticulum membrane"/>
    <property type="evidence" value="ECO:0007669"/>
    <property type="project" value="TreeGrafter"/>
</dbReference>
<dbReference type="GO" id="GO:0031201">
    <property type="term" value="C:SNARE complex"/>
    <property type="evidence" value="ECO:0007669"/>
    <property type="project" value="TreeGrafter"/>
</dbReference>
<comment type="similarity">
    <text evidence="1">Belongs to the VTI1 family.</text>
</comment>
<dbReference type="PANTHER" id="PTHR21230">
    <property type="entry name" value="VESICLE TRANSPORT V-SNARE PROTEIN VTI1-RELATED"/>
    <property type="match status" value="1"/>
</dbReference>
<keyword evidence="3 9" id="KW-0812">Transmembrane</keyword>
<comment type="caution">
    <text evidence="11">The sequence shown here is derived from an EMBL/GenBank/DDBJ whole genome shotgun (WGS) entry which is preliminary data.</text>
</comment>
<evidence type="ECO:0000256" key="4">
    <source>
        <dbReference type="ARBA" id="ARBA00022927"/>
    </source>
</evidence>
<keyword evidence="7 9" id="KW-0472">Membrane</keyword>
<keyword evidence="4" id="KW-0653">Protein transport</keyword>
<dbReference type="GO" id="GO:0005484">
    <property type="term" value="F:SNAP receptor activity"/>
    <property type="evidence" value="ECO:0007669"/>
    <property type="project" value="InterPro"/>
</dbReference>
<feature type="domain" description="Vesicle transport v-SNARE N-terminal" evidence="10">
    <location>
        <begin position="45"/>
        <end position="99"/>
    </location>
</feature>
<dbReference type="Gene3D" id="1.20.58.400">
    <property type="entry name" value="t-snare proteins"/>
    <property type="match status" value="1"/>
</dbReference>
<dbReference type="GO" id="GO:0031902">
    <property type="term" value="C:late endosome membrane"/>
    <property type="evidence" value="ECO:0007669"/>
    <property type="project" value="TreeGrafter"/>
</dbReference>